<feature type="domain" description="Retrotransposon gag" evidence="2">
    <location>
        <begin position="102"/>
        <end position="193"/>
    </location>
</feature>
<dbReference type="GeneTree" id="ENSGT00950000183173"/>
<evidence type="ECO:0000259" key="2">
    <source>
        <dbReference type="Pfam" id="PF03732"/>
    </source>
</evidence>
<evidence type="ECO:0000313" key="4">
    <source>
        <dbReference type="Proteomes" id="UP000265000"/>
    </source>
</evidence>
<reference evidence="3" key="2">
    <citation type="submission" date="2025-09" db="UniProtKB">
        <authorList>
            <consortium name="Ensembl"/>
        </authorList>
    </citation>
    <scope>IDENTIFICATION</scope>
</reference>
<name>A0A3Q2NNW3_FUNHE</name>
<sequence>MDPSPDGQWRAGVDKSITSLEAGVAESLNHLRGQDSPALPQTSPPAATSRPGRQTLPEPRLTPPEPFLGDPDQCTAFLTQCEIHFELQPSSFPTDRTKIAYVISLLAGKAKLWGTSEWQSGSHIIHSYHGFSREIIRVFSPILPCRESTRGLLSLRQGDRTVSDYIIDFHLLAAQSLWNEHALVDVFLTGLNDRIKDEPATQDFPRSLKQLEDLASRIDLRLMERRKDRRATRTTPSRLPAAVSAAPLPSRAPADPEPMQLGRTALTKEERQRR</sequence>
<feature type="compositionally biased region" description="Low complexity" evidence="1">
    <location>
        <begin position="236"/>
        <end position="253"/>
    </location>
</feature>
<protein>
    <recommendedName>
        <fullName evidence="2">Retrotransposon gag domain-containing protein</fullName>
    </recommendedName>
</protein>
<dbReference type="AlphaFoldDB" id="A0A3Q2NNW3"/>
<dbReference type="PANTHER" id="PTHR15503">
    <property type="entry name" value="LDOC1 RELATED"/>
    <property type="match status" value="1"/>
</dbReference>
<feature type="region of interest" description="Disordered" evidence="1">
    <location>
        <begin position="27"/>
        <end position="69"/>
    </location>
</feature>
<evidence type="ECO:0000313" key="3">
    <source>
        <dbReference type="Ensembl" id="ENSFHEP00000000605.1"/>
    </source>
</evidence>
<accession>A0A3Q2NNW3</accession>
<dbReference type="InterPro" id="IPR005162">
    <property type="entry name" value="Retrotrans_gag_dom"/>
</dbReference>
<dbReference type="Proteomes" id="UP000265000">
    <property type="component" value="Unplaced"/>
</dbReference>
<reference evidence="3" key="1">
    <citation type="submission" date="2025-08" db="UniProtKB">
        <authorList>
            <consortium name="Ensembl"/>
        </authorList>
    </citation>
    <scope>IDENTIFICATION</scope>
</reference>
<organism evidence="3 4">
    <name type="scientific">Fundulus heteroclitus</name>
    <name type="common">Killifish</name>
    <name type="synonym">Mummichog</name>
    <dbReference type="NCBI Taxonomy" id="8078"/>
    <lineage>
        <taxon>Eukaryota</taxon>
        <taxon>Metazoa</taxon>
        <taxon>Chordata</taxon>
        <taxon>Craniata</taxon>
        <taxon>Vertebrata</taxon>
        <taxon>Euteleostomi</taxon>
        <taxon>Actinopterygii</taxon>
        <taxon>Neopterygii</taxon>
        <taxon>Teleostei</taxon>
        <taxon>Neoteleostei</taxon>
        <taxon>Acanthomorphata</taxon>
        <taxon>Ovalentaria</taxon>
        <taxon>Atherinomorphae</taxon>
        <taxon>Cyprinodontiformes</taxon>
        <taxon>Fundulidae</taxon>
        <taxon>Fundulus</taxon>
    </lineage>
</organism>
<dbReference type="PANTHER" id="PTHR15503:SF36">
    <property type="entry name" value="RETROTRANSPOSON GAG-LIKE PROTEIN 5"/>
    <property type="match status" value="1"/>
</dbReference>
<dbReference type="Pfam" id="PF03732">
    <property type="entry name" value="Retrotrans_gag"/>
    <property type="match status" value="1"/>
</dbReference>
<dbReference type="Ensembl" id="ENSFHET00000015245.1">
    <property type="protein sequence ID" value="ENSFHEP00000000605.1"/>
    <property type="gene ID" value="ENSFHEG00000001321.1"/>
</dbReference>
<dbReference type="InterPro" id="IPR032567">
    <property type="entry name" value="RTL1-rel"/>
</dbReference>
<feature type="region of interest" description="Disordered" evidence="1">
    <location>
        <begin position="226"/>
        <end position="274"/>
    </location>
</feature>
<dbReference type="STRING" id="8078.ENSFHEP00000000605"/>
<keyword evidence="4" id="KW-1185">Reference proteome</keyword>
<evidence type="ECO:0000256" key="1">
    <source>
        <dbReference type="SAM" id="MobiDB-lite"/>
    </source>
</evidence>
<proteinExistence type="predicted"/>